<accession>A0A852ZUT2</accession>
<dbReference type="Gene3D" id="3.40.50.10090">
    <property type="match status" value="2"/>
</dbReference>
<dbReference type="InterPro" id="IPR016032">
    <property type="entry name" value="Sig_transdc_resp-reg_C-effctor"/>
</dbReference>
<dbReference type="SMART" id="SM00862">
    <property type="entry name" value="Trans_reg_C"/>
    <property type="match status" value="1"/>
</dbReference>
<evidence type="ECO:0000313" key="5">
    <source>
        <dbReference type="EMBL" id="NYI05347.1"/>
    </source>
</evidence>
<sequence>MNAANATNANADAASAGANATPAAEPAAAESAAAATDSAATAESAAAAESTAAAQCGPLTGFTVAVTAARRADELIALLERRGADVLRAPALRIVPLAHDAELHAATRALIADPPDTVVATTGIGFRGWMEAADGWGDGEALRAALGGATLLARGPKARGAIRAAGLTEEWSPASESSAEVLDRLLGEDLAGRRIAVQMHGEPLPDFLGALRAAGAQVLPVPVYRWIGPADTGPLDRLIDAVIAGSVSAVTFTSAPAASGLLLRARELGREQELEEALRTRTEVLCVGPVTAAPLLARRIHTTWPERFRIGALVRHVVEVLPRTAARLPVGGHWLEVRGTVCLVDGAPRPVPPGPMAVLRELARTPGRVVPRSELLAVLPGGGYDEHAVEAAVARLRAALGAPRVVQTVVKRGYRLALDTGDCAAPPAAPATTPARAAVPAPGAETDITHERGDTG</sequence>
<comment type="caution">
    <text evidence="5">The sequence shown here is derived from an EMBL/GenBank/DDBJ whole genome shotgun (WGS) entry which is preliminary data.</text>
</comment>
<dbReference type="NCBIfam" id="NF005568">
    <property type="entry name" value="PRK07239.1"/>
    <property type="match status" value="1"/>
</dbReference>
<dbReference type="GO" id="GO:0000160">
    <property type="term" value="P:phosphorelay signal transduction system"/>
    <property type="evidence" value="ECO:0007669"/>
    <property type="project" value="InterPro"/>
</dbReference>
<dbReference type="GO" id="GO:0006355">
    <property type="term" value="P:regulation of DNA-templated transcription"/>
    <property type="evidence" value="ECO:0007669"/>
    <property type="project" value="InterPro"/>
</dbReference>
<dbReference type="GO" id="GO:0006780">
    <property type="term" value="P:uroporphyrinogen III biosynthetic process"/>
    <property type="evidence" value="ECO:0007669"/>
    <property type="project" value="InterPro"/>
</dbReference>
<gene>
    <name evidence="5" type="ORF">FHU37_002290</name>
</gene>
<dbReference type="InterPro" id="IPR036388">
    <property type="entry name" value="WH-like_DNA-bd_sf"/>
</dbReference>
<evidence type="ECO:0000256" key="2">
    <source>
        <dbReference type="PROSITE-ProRule" id="PRU01091"/>
    </source>
</evidence>
<keyword evidence="5" id="KW-0456">Lyase</keyword>
<dbReference type="AlphaFoldDB" id="A0A852ZUT2"/>
<feature type="compositionally biased region" description="Low complexity" evidence="3">
    <location>
        <begin position="426"/>
        <end position="444"/>
    </location>
</feature>
<dbReference type="CDD" id="cd06578">
    <property type="entry name" value="HemD"/>
    <property type="match status" value="1"/>
</dbReference>
<feature type="region of interest" description="Disordered" evidence="3">
    <location>
        <begin position="426"/>
        <end position="456"/>
    </location>
</feature>
<evidence type="ECO:0000259" key="4">
    <source>
        <dbReference type="PROSITE" id="PS51755"/>
    </source>
</evidence>
<dbReference type="Gene3D" id="1.10.10.10">
    <property type="entry name" value="Winged helix-like DNA-binding domain superfamily/Winged helix DNA-binding domain"/>
    <property type="match status" value="1"/>
</dbReference>
<name>A0A852ZUT2_9ACTN</name>
<protein>
    <submittedName>
        <fullName evidence="5">Uroporphyrinogen-III synthase</fullName>
        <ecNumber evidence="5">4.2.1.75</ecNumber>
    </submittedName>
</protein>
<dbReference type="GO" id="GO:0003677">
    <property type="term" value="F:DNA binding"/>
    <property type="evidence" value="ECO:0007669"/>
    <property type="project" value="UniProtKB-UniRule"/>
</dbReference>
<dbReference type="EC" id="4.2.1.75" evidence="5"/>
<dbReference type="Pfam" id="PF00486">
    <property type="entry name" value="Trans_reg_C"/>
    <property type="match status" value="1"/>
</dbReference>
<dbReference type="InterPro" id="IPR036108">
    <property type="entry name" value="4pyrrol_syn_uPrphyn_synt_sf"/>
</dbReference>
<evidence type="ECO:0000313" key="6">
    <source>
        <dbReference type="Proteomes" id="UP000567795"/>
    </source>
</evidence>
<evidence type="ECO:0000256" key="1">
    <source>
        <dbReference type="ARBA" id="ARBA00023125"/>
    </source>
</evidence>
<dbReference type="SUPFAM" id="SSF69618">
    <property type="entry name" value="HemD-like"/>
    <property type="match status" value="1"/>
</dbReference>
<dbReference type="SUPFAM" id="SSF46894">
    <property type="entry name" value="C-terminal effector domain of the bipartite response regulators"/>
    <property type="match status" value="1"/>
</dbReference>
<dbReference type="EMBL" id="JACBZD010000001">
    <property type="protein sequence ID" value="NYI05347.1"/>
    <property type="molecule type" value="Genomic_DNA"/>
</dbReference>
<feature type="domain" description="OmpR/PhoB-type" evidence="4">
    <location>
        <begin position="325"/>
        <end position="418"/>
    </location>
</feature>
<evidence type="ECO:0000256" key="3">
    <source>
        <dbReference type="SAM" id="MobiDB-lite"/>
    </source>
</evidence>
<dbReference type="GO" id="GO:0004852">
    <property type="term" value="F:uroporphyrinogen-III synthase activity"/>
    <property type="evidence" value="ECO:0007669"/>
    <property type="project" value="UniProtKB-EC"/>
</dbReference>
<dbReference type="InterPro" id="IPR039793">
    <property type="entry name" value="UROS/Hem4"/>
</dbReference>
<dbReference type="Pfam" id="PF02602">
    <property type="entry name" value="HEM4"/>
    <property type="match status" value="1"/>
</dbReference>
<feature type="DNA-binding region" description="OmpR/PhoB-type" evidence="2">
    <location>
        <begin position="325"/>
        <end position="418"/>
    </location>
</feature>
<dbReference type="PANTHER" id="PTHR40082">
    <property type="entry name" value="BLR5956 PROTEIN"/>
    <property type="match status" value="1"/>
</dbReference>
<keyword evidence="6" id="KW-1185">Reference proteome</keyword>
<organism evidence="5 6">
    <name type="scientific">Allostreptomyces psammosilenae</name>
    <dbReference type="NCBI Taxonomy" id="1892865"/>
    <lineage>
        <taxon>Bacteria</taxon>
        <taxon>Bacillati</taxon>
        <taxon>Actinomycetota</taxon>
        <taxon>Actinomycetes</taxon>
        <taxon>Kitasatosporales</taxon>
        <taxon>Streptomycetaceae</taxon>
        <taxon>Allostreptomyces</taxon>
    </lineage>
</organism>
<dbReference type="InterPro" id="IPR003754">
    <property type="entry name" value="4pyrrol_synth_uPrphyn_synth"/>
</dbReference>
<keyword evidence="1 2" id="KW-0238">DNA-binding</keyword>
<proteinExistence type="predicted"/>
<reference evidence="5 6" key="1">
    <citation type="submission" date="2020-07" db="EMBL/GenBank/DDBJ databases">
        <title>Sequencing the genomes of 1000 actinobacteria strains.</title>
        <authorList>
            <person name="Klenk H.-P."/>
        </authorList>
    </citation>
    <scope>NUCLEOTIDE SEQUENCE [LARGE SCALE GENOMIC DNA]</scope>
    <source>
        <strain evidence="5 6">DSM 42178</strain>
    </source>
</reference>
<dbReference type="InterPro" id="IPR001867">
    <property type="entry name" value="OmpR/PhoB-type_DNA-bd"/>
</dbReference>
<feature type="compositionally biased region" description="Basic and acidic residues" evidence="3">
    <location>
        <begin position="447"/>
        <end position="456"/>
    </location>
</feature>
<dbReference type="RefSeq" id="WP_179814100.1">
    <property type="nucleotide sequence ID" value="NZ_JACBZD010000001.1"/>
</dbReference>
<dbReference type="Proteomes" id="UP000567795">
    <property type="component" value="Unassembled WGS sequence"/>
</dbReference>
<dbReference type="PANTHER" id="PTHR40082:SF1">
    <property type="entry name" value="BLR5956 PROTEIN"/>
    <property type="match status" value="1"/>
</dbReference>
<dbReference type="PROSITE" id="PS51755">
    <property type="entry name" value="OMPR_PHOB"/>
    <property type="match status" value="1"/>
</dbReference>